<dbReference type="EMBL" id="DS999437">
    <property type="protein sequence ID" value="EED86302.1"/>
    <property type="molecule type" value="Genomic_DNA"/>
</dbReference>
<evidence type="ECO:0000313" key="2">
    <source>
        <dbReference type="Proteomes" id="UP000001449"/>
    </source>
</evidence>
<dbReference type="InParanoid" id="B8LEE0"/>
<protein>
    <submittedName>
        <fullName evidence="1">Uncharacterized protein</fullName>
    </submittedName>
</protein>
<reference evidence="1 2" key="1">
    <citation type="journal article" date="2004" name="Science">
        <title>The genome of the diatom Thalassiosira pseudonana: ecology, evolution, and metabolism.</title>
        <authorList>
            <person name="Armbrust E.V."/>
            <person name="Berges J.A."/>
            <person name="Bowler C."/>
            <person name="Green B.R."/>
            <person name="Martinez D."/>
            <person name="Putnam N.H."/>
            <person name="Zhou S."/>
            <person name="Allen A.E."/>
            <person name="Apt K.E."/>
            <person name="Bechner M."/>
            <person name="Brzezinski M.A."/>
            <person name="Chaal B.K."/>
            <person name="Chiovitti A."/>
            <person name="Davis A.K."/>
            <person name="Demarest M.S."/>
            <person name="Detter J.C."/>
            <person name="Glavina T."/>
            <person name="Goodstein D."/>
            <person name="Hadi M.Z."/>
            <person name="Hellsten U."/>
            <person name="Hildebrand M."/>
            <person name="Jenkins B.D."/>
            <person name="Jurka J."/>
            <person name="Kapitonov V.V."/>
            <person name="Kroger N."/>
            <person name="Lau W.W."/>
            <person name="Lane T.W."/>
            <person name="Larimer F.W."/>
            <person name="Lippmeier J.C."/>
            <person name="Lucas S."/>
            <person name="Medina M."/>
            <person name="Montsant A."/>
            <person name="Obornik M."/>
            <person name="Parker M.S."/>
            <person name="Palenik B."/>
            <person name="Pazour G.J."/>
            <person name="Richardson P.M."/>
            <person name="Rynearson T.A."/>
            <person name="Saito M.A."/>
            <person name="Schwartz D.C."/>
            <person name="Thamatrakoln K."/>
            <person name="Valentin K."/>
            <person name="Vardi A."/>
            <person name="Wilkerson F.P."/>
            <person name="Rokhsar D.S."/>
        </authorList>
    </citation>
    <scope>NUCLEOTIDE SEQUENCE [LARGE SCALE GENOMIC DNA]</scope>
    <source>
        <strain evidence="1 2">CCMP1335</strain>
    </source>
</reference>
<name>B8LEE0_THAPS</name>
<gene>
    <name evidence="1" type="ORF">THAPSDRAFT_bd824</name>
</gene>
<dbReference type="GeneID" id="7447719"/>
<dbReference type="Proteomes" id="UP000001449">
    <property type="component" value="Unassembled WGS sequence"/>
</dbReference>
<dbReference type="RefSeq" id="XP_002297397.1">
    <property type="nucleotide sequence ID" value="XM_002297361.1"/>
</dbReference>
<proteinExistence type="predicted"/>
<dbReference type="AlphaFoldDB" id="B8LEE0"/>
<keyword evidence="2" id="KW-1185">Reference proteome</keyword>
<dbReference type="KEGG" id="tps:THAPSDRAFT_bd824"/>
<evidence type="ECO:0000313" key="1">
    <source>
        <dbReference type="EMBL" id="EED86302.1"/>
    </source>
</evidence>
<accession>B8LEE0</accession>
<reference evidence="1 2" key="2">
    <citation type="journal article" date="2008" name="Nature">
        <title>The Phaeodactylum genome reveals the evolutionary history of diatom genomes.</title>
        <authorList>
            <person name="Bowler C."/>
            <person name="Allen A.E."/>
            <person name="Badger J.H."/>
            <person name="Grimwood J."/>
            <person name="Jabbari K."/>
            <person name="Kuo A."/>
            <person name="Maheswari U."/>
            <person name="Martens C."/>
            <person name="Maumus F."/>
            <person name="Otillar R.P."/>
            <person name="Rayko E."/>
            <person name="Salamov A."/>
            <person name="Vandepoele K."/>
            <person name="Beszteri B."/>
            <person name="Gruber A."/>
            <person name="Heijde M."/>
            <person name="Katinka M."/>
            <person name="Mock T."/>
            <person name="Valentin K."/>
            <person name="Verret F."/>
            <person name="Berges J.A."/>
            <person name="Brownlee C."/>
            <person name="Cadoret J.P."/>
            <person name="Chiovitti A."/>
            <person name="Choi C.J."/>
            <person name="Coesel S."/>
            <person name="De Martino A."/>
            <person name="Detter J.C."/>
            <person name="Durkin C."/>
            <person name="Falciatore A."/>
            <person name="Fournet J."/>
            <person name="Haruta M."/>
            <person name="Huysman M.J."/>
            <person name="Jenkins B.D."/>
            <person name="Jiroutova K."/>
            <person name="Jorgensen R.E."/>
            <person name="Joubert Y."/>
            <person name="Kaplan A."/>
            <person name="Kroger N."/>
            <person name="Kroth P.G."/>
            <person name="La Roche J."/>
            <person name="Lindquist E."/>
            <person name="Lommer M."/>
            <person name="Martin-Jezequel V."/>
            <person name="Lopez P.J."/>
            <person name="Lucas S."/>
            <person name="Mangogna M."/>
            <person name="McGinnis K."/>
            <person name="Medlin L.K."/>
            <person name="Montsant A."/>
            <person name="Oudot-Le Secq M.P."/>
            <person name="Napoli C."/>
            <person name="Obornik M."/>
            <person name="Parker M.S."/>
            <person name="Petit J.L."/>
            <person name="Porcel B.M."/>
            <person name="Poulsen N."/>
            <person name="Robison M."/>
            <person name="Rychlewski L."/>
            <person name="Rynearson T.A."/>
            <person name="Schmutz J."/>
            <person name="Shapiro H."/>
            <person name="Siaut M."/>
            <person name="Stanley M."/>
            <person name="Sussman M.R."/>
            <person name="Taylor A.R."/>
            <person name="Vardi A."/>
            <person name="von Dassow P."/>
            <person name="Vyverman W."/>
            <person name="Willis A."/>
            <person name="Wyrwicz L.S."/>
            <person name="Rokhsar D.S."/>
            <person name="Weissenbach J."/>
            <person name="Armbrust E.V."/>
            <person name="Green B.R."/>
            <person name="Van de Peer Y."/>
            <person name="Grigoriev I.V."/>
        </authorList>
    </citation>
    <scope>NUCLEOTIDE SEQUENCE [LARGE SCALE GENOMIC DNA]</scope>
    <source>
        <strain evidence="1 2">CCMP1335</strain>
    </source>
</reference>
<dbReference type="HOGENOM" id="CLU_089505_0_0_1"/>
<sequence length="272" mass="30413">MIYSFQNYIHAATTLCIPRRRPAFLSSTISDNKENIAPNRRKAVASSAFSPGEKRLKKTDSKFIRQAKKDDSKQIHGSKGILQAVQFTKKYKGENAVRLDNQHHLRSLLSIFKNPSNYTPDSVISLVSESRRLTNAAIIKQGLEVGVYFQGLVNLGDLVTKTARGLEGMNFAPQDEDAKPPVGRGEFNLMNPDDNPCCAMHIKIEGTRLLYKIKKQQEKDTDEKALVVLNDVALHDLVPVAYPNHGNKDDNNAEITEICTALGIIDYELYLI</sequence>
<organism evidence="1 2">
    <name type="scientific">Thalassiosira pseudonana</name>
    <name type="common">Marine diatom</name>
    <name type="synonym">Cyclotella nana</name>
    <dbReference type="NCBI Taxonomy" id="35128"/>
    <lineage>
        <taxon>Eukaryota</taxon>
        <taxon>Sar</taxon>
        <taxon>Stramenopiles</taxon>
        <taxon>Ochrophyta</taxon>
        <taxon>Bacillariophyta</taxon>
        <taxon>Coscinodiscophyceae</taxon>
        <taxon>Thalassiosirophycidae</taxon>
        <taxon>Thalassiosirales</taxon>
        <taxon>Thalassiosiraceae</taxon>
        <taxon>Thalassiosira</taxon>
    </lineage>
</organism>
<dbReference type="PaxDb" id="35128-Thapsdraft824"/>